<keyword evidence="2" id="KW-1185">Reference proteome</keyword>
<accession>A0ABS7JDB4</accession>
<evidence type="ECO:0000313" key="2">
    <source>
        <dbReference type="Proteomes" id="UP000755104"/>
    </source>
</evidence>
<comment type="caution">
    <text evidence="1">The sequence shown here is derived from an EMBL/GenBank/DDBJ whole genome shotgun (WGS) entry which is preliminary data.</text>
</comment>
<proteinExistence type="predicted"/>
<organism evidence="1 2">
    <name type="scientific">Qipengyuania qiaonensis</name>
    <dbReference type="NCBI Taxonomy" id="2867240"/>
    <lineage>
        <taxon>Bacteria</taxon>
        <taxon>Pseudomonadati</taxon>
        <taxon>Pseudomonadota</taxon>
        <taxon>Alphaproteobacteria</taxon>
        <taxon>Sphingomonadales</taxon>
        <taxon>Erythrobacteraceae</taxon>
        <taxon>Qipengyuania</taxon>
    </lineage>
</organism>
<name>A0ABS7JDB4_9SPHN</name>
<sequence>MANPSYEFYSARAAESAAEAKAATLDNVRERALRSKATWQALADQARAVVQQREKIETAKAAARAAERDAGDS</sequence>
<dbReference type="Proteomes" id="UP000755104">
    <property type="component" value="Unassembled WGS sequence"/>
</dbReference>
<protein>
    <submittedName>
        <fullName evidence="1">Uncharacterized protein</fullName>
    </submittedName>
</protein>
<evidence type="ECO:0000313" key="1">
    <source>
        <dbReference type="EMBL" id="MBX7483688.1"/>
    </source>
</evidence>
<reference evidence="1 2" key="1">
    <citation type="submission" date="2021-08" db="EMBL/GenBank/DDBJ databases">
        <title>Comparative Genomics Analysis of the Genus Qipengyuania Reveals Extensive Genetic Diversity and Metabolic Versatility, Including the Description of Fifteen Novel Species.</title>
        <authorList>
            <person name="Liu Y."/>
        </authorList>
    </citation>
    <scope>NUCLEOTIDE SEQUENCE [LARGE SCALE GENOMIC DNA]</scope>
    <source>
        <strain evidence="1 2">6D47A</strain>
    </source>
</reference>
<dbReference type="RefSeq" id="WP_221559783.1">
    <property type="nucleotide sequence ID" value="NZ_JAIGNO010000012.1"/>
</dbReference>
<gene>
    <name evidence="1" type="ORF">K3174_14220</name>
</gene>
<dbReference type="EMBL" id="JAIGNO010000012">
    <property type="protein sequence ID" value="MBX7483688.1"/>
    <property type="molecule type" value="Genomic_DNA"/>
</dbReference>